<keyword evidence="1" id="KW-0472">Membrane</keyword>
<accession>A0A3B1IDE2</accession>
<dbReference type="Proteomes" id="UP000018467">
    <property type="component" value="Unassembled WGS sequence"/>
</dbReference>
<feature type="transmembrane region" description="Helical" evidence="1">
    <location>
        <begin position="31"/>
        <end position="53"/>
    </location>
</feature>
<dbReference type="Bgee" id="ENSAMXG00000029554">
    <property type="expression patterns" value="Expressed in muscle tissue and 8 other cell types or tissues"/>
</dbReference>
<dbReference type="AlphaFoldDB" id="A0A3B1IDE2"/>
<keyword evidence="1" id="KW-0812">Transmembrane</keyword>
<evidence type="ECO:0000256" key="1">
    <source>
        <dbReference type="SAM" id="Phobius"/>
    </source>
</evidence>
<reference evidence="2" key="4">
    <citation type="submission" date="2025-09" db="UniProtKB">
        <authorList>
            <consortium name="Ensembl"/>
        </authorList>
    </citation>
    <scope>IDENTIFICATION</scope>
</reference>
<dbReference type="GeneTree" id="ENSGT01150000286943"/>
<keyword evidence="3" id="KW-1185">Reference proteome</keyword>
<dbReference type="STRING" id="7994.ENSAMXP00000027279"/>
<keyword evidence="1" id="KW-1133">Transmembrane helix</keyword>
<dbReference type="InParanoid" id="A0A3B1IDE2"/>
<organism evidence="2 3">
    <name type="scientific">Astyanax mexicanus</name>
    <name type="common">Blind cave fish</name>
    <name type="synonym">Astyanax fasciatus mexicanus</name>
    <dbReference type="NCBI Taxonomy" id="7994"/>
    <lineage>
        <taxon>Eukaryota</taxon>
        <taxon>Metazoa</taxon>
        <taxon>Chordata</taxon>
        <taxon>Craniata</taxon>
        <taxon>Vertebrata</taxon>
        <taxon>Euteleostomi</taxon>
        <taxon>Actinopterygii</taxon>
        <taxon>Neopterygii</taxon>
        <taxon>Teleostei</taxon>
        <taxon>Ostariophysi</taxon>
        <taxon>Characiformes</taxon>
        <taxon>Characoidei</taxon>
        <taxon>Acestrorhamphidae</taxon>
        <taxon>Acestrorhamphinae</taxon>
        <taxon>Astyanax</taxon>
    </lineage>
</organism>
<dbReference type="Ensembl" id="ENSAMXT00000037596.1">
    <property type="protein sequence ID" value="ENSAMXP00000027279.1"/>
    <property type="gene ID" value="ENSAMXG00000029554.1"/>
</dbReference>
<dbReference type="PANTHER" id="PTHR12138">
    <property type="entry name" value="PRIMATE-EXPANDED PROTEIN FAMILY"/>
    <property type="match status" value="1"/>
</dbReference>
<evidence type="ECO:0000313" key="3">
    <source>
        <dbReference type="Proteomes" id="UP000018467"/>
    </source>
</evidence>
<dbReference type="PANTHER" id="PTHR12138:SF162">
    <property type="entry name" value="CHROMOSOME UNDETERMINED SCAFFOLD_275, WHOLE GENOME SHOTGUN SEQUENCE"/>
    <property type="match status" value="1"/>
</dbReference>
<protein>
    <submittedName>
        <fullName evidence="2">Uncharacterized protein</fullName>
    </submittedName>
</protein>
<name>A0A3B1IDE2_ASTMX</name>
<reference evidence="3" key="2">
    <citation type="journal article" date="2014" name="Nat. Commun.">
        <title>The cavefish genome reveals candidate genes for eye loss.</title>
        <authorList>
            <person name="McGaugh S.E."/>
            <person name="Gross J.B."/>
            <person name="Aken B."/>
            <person name="Blin M."/>
            <person name="Borowsky R."/>
            <person name="Chalopin D."/>
            <person name="Hinaux H."/>
            <person name="Jeffery W.R."/>
            <person name="Keene A."/>
            <person name="Ma L."/>
            <person name="Minx P."/>
            <person name="Murphy D."/>
            <person name="O'Quin K.E."/>
            <person name="Retaux S."/>
            <person name="Rohner N."/>
            <person name="Searle S.M."/>
            <person name="Stahl B.A."/>
            <person name="Tabin C."/>
            <person name="Volff J.N."/>
            <person name="Yoshizawa M."/>
            <person name="Warren W.C."/>
        </authorList>
    </citation>
    <scope>NUCLEOTIDE SEQUENCE [LARGE SCALE GENOMIC DNA]</scope>
    <source>
        <strain evidence="3">female</strain>
    </source>
</reference>
<proteinExistence type="predicted"/>
<reference evidence="3" key="1">
    <citation type="submission" date="2013-03" db="EMBL/GenBank/DDBJ databases">
        <authorList>
            <person name="Jeffery W."/>
            <person name="Warren W."/>
            <person name="Wilson R.K."/>
        </authorList>
    </citation>
    <scope>NUCLEOTIDE SEQUENCE</scope>
    <source>
        <strain evidence="3">female</strain>
    </source>
</reference>
<reference evidence="2" key="3">
    <citation type="submission" date="2025-08" db="UniProtKB">
        <authorList>
            <consortium name="Ensembl"/>
        </authorList>
    </citation>
    <scope>IDENTIFICATION</scope>
</reference>
<sequence>VKTDTYTELQNKSSKLRFGQQCRSSLSSLRLYLIVCGVFLFICLFVFALFVCLRRSLALLPRLECSGLMAISVHCNLCLLGSSNSHASASQVAGITSMCHHAGLETPDSGDPPNLASKVMGLQAQATAPGLVV</sequence>
<evidence type="ECO:0000313" key="2">
    <source>
        <dbReference type="Ensembl" id="ENSAMXP00000027279.1"/>
    </source>
</evidence>